<evidence type="ECO:0000256" key="3">
    <source>
        <dbReference type="ARBA" id="ARBA00022989"/>
    </source>
</evidence>
<comment type="caution">
    <text evidence="7">The sequence shown here is derived from an EMBL/GenBank/DDBJ whole genome shotgun (WGS) entry which is preliminary data.</text>
</comment>
<dbReference type="RefSeq" id="WP_119375490.1">
    <property type="nucleotide sequence ID" value="NZ_QWFX01000006.1"/>
</dbReference>
<name>A0A399RHX5_9PROT</name>
<proteinExistence type="predicted"/>
<dbReference type="InterPro" id="IPR051533">
    <property type="entry name" value="WaaL-like"/>
</dbReference>
<dbReference type="PANTHER" id="PTHR37422:SF21">
    <property type="entry name" value="EXOQ-LIKE PROTEIN"/>
    <property type="match status" value="1"/>
</dbReference>
<evidence type="ECO:0000256" key="5">
    <source>
        <dbReference type="SAM" id="Phobius"/>
    </source>
</evidence>
<evidence type="ECO:0000259" key="6">
    <source>
        <dbReference type="Pfam" id="PF04932"/>
    </source>
</evidence>
<dbReference type="OrthoDB" id="8050531at2"/>
<feature type="transmembrane region" description="Helical" evidence="5">
    <location>
        <begin position="214"/>
        <end position="230"/>
    </location>
</feature>
<dbReference type="PANTHER" id="PTHR37422">
    <property type="entry name" value="TEICHURONIC ACID BIOSYNTHESIS PROTEIN TUAE"/>
    <property type="match status" value="1"/>
</dbReference>
<feature type="transmembrane region" description="Helical" evidence="5">
    <location>
        <begin position="124"/>
        <end position="143"/>
    </location>
</feature>
<sequence>MSESRGFSYAIVLAAAFLLWIPVALFGAGGYSALLALAAIPAIFFVRYRSFGWLSAAILALVVWAAISTLWSAESDAIVSGDLAEGNFGVNAAGLRIVLTALASLLVIGAGLRIRGPNRIALGVILLVITLHGISMLLMGIFPDTALGLYAPFSDPVREAPQNILRSTNAFSLAVPVLIGAAWMLPSPWRFLASGSAFLLGVMTFLLVRSDVALLGSILVLLAIGTVFLFRQNGLRILLGVVGAAIIAAPVILPAAAPVAVRNELPLPSSTKSRIFAWSLAAKKVHERPFVGHGIEASKEWRETFADEPELLALMRQSTDLTDIPWEKYRILPGHPHNMGLQLWAETGLVGVILACTVLLLLALALPPPSSLGMPVTIAAAGLIGAGFSLFSLSYSLWNEAFWATVVLVAAAIVLLYRQKPQA</sequence>
<evidence type="ECO:0000313" key="8">
    <source>
        <dbReference type="Proteomes" id="UP000266385"/>
    </source>
</evidence>
<dbReference type="EMBL" id="QWFX01000006">
    <property type="protein sequence ID" value="RIJ30171.1"/>
    <property type="molecule type" value="Genomic_DNA"/>
</dbReference>
<keyword evidence="2 5" id="KW-0812">Transmembrane</keyword>
<evidence type="ECO:0000256" key="4">
    <source>
        <dbReference type="ARBA" id="ARBA00023136"/>
    </source>
</evidence>
<keyword evidence="8" id="KW-1185">Reference proteome</keyword>
<feature type="transmembrane region" description="Helical" evidence="5">
    <location>
        <begin position="401"/>
        <end position="417"/>
    </location>
</feature>
<dbReference type="GO" id="GO:0016020">
    <property type="term" value="C:membrane"/>
    <property type="evidence" value="ECO:0007669"/>
    <property type="project" value="UniProtKB-SubCell"/>
</dbReference>
<feature type="transmembrane region" description="Helical" evidence="5">
    <location>
        <begin position="163"/>
        <end position="184"/>
    </location>
</feature>
<feature type="domain" description="O-antigen ligase-related" evidence="6">
    <location>
        <begin position="197"/>
        <end position="355"/>
    </location>
</feature>
<feature type="transmembrane region" description="Helical" evidence="5">
    <location>
        <begin position="93"/>
        <end position="112"/>
    </location>
</feature>
<evidence type="ECO:0000256" key="1">
    <source>
        <dbReference type="ARBA" id="ARBA00004141"/>
    </source>
</evidence>
<comment type="subcellular location">
    <subcellularLocation>
        <location evidence="1">Membrane</location>
        <topology evidence="1">Multi-pass membrane protein</topology>
    </subcellularLocation>
</comment>
<dbReference type="Pfam" id="PF04932">
    <property type="entry name" value="Wzy_C"/>
    <property type="match status" value="1"/>
</dbReference>
<evidence type="ECO:0000313" key="7">
    <source>
        <dbReference type="EMBL" id="RIJ30171.1"/>
    </source>
</evidence>
<keyword evidence="4 5" id="KW-0472">Membrane</keyword>
<feature type="transmembrane region" description="Helical" evidence="5">
    <location>
        <begin position="191"/>
        <end position="208"/>
    </location>
</feature>
<dbReference type="AlphaFoldDB" id="A0A399RHX5"/>
<gene>
    <name evidence="7" type="ORF">D1223_05845</name>
</gene>
<feature type="transmembrane region" description="Helical" evidence="5">
    <location>
        <begin position="29"/>
        <end position="46"/>
    </location>
</feature>
<evidence type="ECO:0000256" key="2">
    <source>
        <dbReference type="ARBA" id="ARBA00022692"/>
    </source>
</evidence>
<keyword evidence="3 5" id="KW-1133">Transmembrane helix</keyword>
<feature type="transmembrane region" description="Helical" evidence="5">
    <location>
        <begin position="237"/>
        <end position="261"/>
    </location>
</feature>
<reference evidence="7 8" key="1">
    <citation type="submission" date="2018-08" db="EMBL/GenBank/DDBJ databases">
        <title>Henriciella mobilis sp. nov., isolated from seawater.</title>
        <authorList>
            <person name="Cheng H."/>
            <person name="Wu Y.-H."/>
            <person name="Xu X.-W."/>
            <person name="Guo L.-L."/>
        </authorList>
    </citation>
    <scope>NUCLEOTIDE SEQUENCE [LARGE SCALE GENOMIC DNA]</scope>
    <source>
        <strain evidence="7 8">JN25</strain>
    </source>
</reference>
<feature type="transmembrane region" description="Helical" evidence="5">
    <location>
        <begin position="376"/>
        <end position="395"/>
    </location>
</feature>
<feature type="transmembrane region" description="Helical" evidence="5">
    <location>
        <begin position="343"/>
        <end position="364"/>
    </location>
</feature>
<dbReference type="InterPro" id="IPR007016">
    <property type="entry name" value="O-antigen_ligase-rel_domated"/>
</dbReference>
<feature type="transmembrane region" description="Helical" evidence="5">
    <location>
        <begin position="53"/>
        <end position="73"/>
    </location>
</feature>
<accession>A0A399RHX5</accession>
<feature type="transmembrane region" description="Helical" evidence="5">
    <location>
        <begin position="7"/>
        <end position="23"/>
    </location>
</feature>
<dbReference type="Proteomes" id="UP000266385">
    <property type="component" value="Unassembled WGS sequence"/>
</dbReference>
<organism evidence="7 8">
    <name type="scientific">Henriciella mobilis</name>
    <dbReference type="NCBI Taxonomy" id="2305467"/>
    <lineage>
        <taxon>Bacteria</taxon>
        <taxon>Pseudomonadati</taxon>
        <taxon>Pseudomonadota</taxon>
        <taxon>Alphaproteobacteria</taxon>
        <taxon>Hyphomonadales</taxon>
        <taxon>Hyphomonadaceae</taxon>
        <taxon>Henriciella</taxon>
    </lineage>
</organism>
<protein>
    <recommendedName>
        <fullName evidence="6">O-antigen ligase-related domain-containing protein</fullName>
    </recommendedName>
</protein>